<evidence type="ECO:0000313" key="7">
    <source>
        <dbReference type="EMBL" id="MPM29370.1"/>
    </source>
</evidence>
<feature type="transmembrane region" description="Helical" evidence="6">
    <location>
        <begin position="67"/>
        <end position="91"/>
    </location>
</feature>
<evidence type="ECO:0008006" key="8">
    <source>
        <dbReference type="Google" id="ProtNLM"/>
    </source>
</evidence>
<dbReference type="PANTHER" id="PTHR43370">
    <property type="entry name" value="SUGAR ABC TRANSPORTER INTEGRAL MEMBRANE PROTEIN-RELATED"/>
    <property type="match status" value="1"/>
</dbReference>
<protein>
    <recommendedName>
        <fullName evidence="8">ABC transporter permease</fullName>
    </recommendedName>
</protein>
<dbReference type="GO" id="GO:0005886">
    <property type="term" value="C:plasma membrane"/>
    <property type="evidence" value="ECO:0007669"/>
    <property type="project" value="UniProtKB-SubCell"/>
</dbReference>
<evidence type="ECO:0000256" key="4">
    <source>
        <dbReference type="ARBA" id="ARBA00022989"/>
    </source>
</evidence>
<evidence type="ECO:0000256" key="5">
    <source>
        <dbReference type="ARBA" id="ARBA00023136"/>
    </source>
</evidence>
<dbReference type="GO" id="GO:0022857">
    <property type="term" value="F:transmembrane transporter activity"/>
    <property type="evidence" value="ECO:0007669"/>
    <property type="project" value="InterPro"/>
</dbReference>
<evidence type="ECO:0000256" key="3">
    <source>
        <dbReference type="ARBA" id="ARBA00022692"/>
    </source>
</evidence>
<feature type="transmembrane region" description="Helical" evidence="6">
    <location>
        <begin position="40"/>
        <end position="61"/>
    </location>
</feature>
<reference evidence="7" key="1">
    <citation type="submission" date="2019-08" db="EMBL/GenBank/DDBJ databases">
        <authorList>
            <person name="Kucharzyk K."/>
            <person name="Murdoch R.W."/>
            <person name="Higgins S."/>
            <person name="Loffler F."/>
        </authorList>
    </citation>
    <scope>NUCLEOTIDE SEQUENCE</scope>
</reference>
<comment type="caution">
    <text evidence="7">The sequence shown here is derived from an EMBL/GenBank/DDBJ whole genome shotgun (WGS) entry which is preliminary data.</text>
</comment>
<dbReference type="CDD" id="cd06580">
    <property type="entry name" value="TM_PBP1_transp_TpRbsC_like"/>
    <property type="match status" value="1"/>
</dbReference>
<feature type="transmembrane region" description="Helical" evidence="6">
    <location>
        <begin position="278"/>
        <end position="296"/>
    </location>
</feature>
<comment type="subcellular location">
    <subcellularLocation>
        <location evidence="1">Cell membrane</location>
        <topology evidence="1">Multi-pass membrane protein</topology>
    </subcellularLocation>
</comment>
<keyword evidence="4 6" id="KW-1133">Transmembrane helix</keyword>
<evidence type="ECO:0000256" key="2">
    <source>
        <dbReference type="ARBA" id="ARBA00022475"/>
    </source>
</evidence>
<name>A0A644YLT1_9ZZZZ</name>
<keyword evidence="5 6" id="KW-0472">Membrane</keyword>
<feature type="transmembrane region" description="Helical" evidence="6">
    <location>
        <begin position="154"/>
        <end position="171"/>
    </location>
</feature>
<gene>
    <name evidence="7" type="ORF">SDC9_75910</name>
</gene>
<dbReference type="AlphaFoldDB" id="A0A644YLT1"/>
<evidence type="ECO:0000256" key="6">
    <source>
        <dbReference type="SAM" id="Phobius"/>
    </source>
</evidence>
<dbReference type="PANTHER" id="PTHR43370:SF2">
    <property type="entry name" value="ABC TRANSPORTER PERMEASE PROTEIN"/>
    <property type="match status" value="1"/>
</dbReference>
<dbReference type="InterPro" id="IPR001851">
    <property type="entry name" value="ABC_transp_permease"/>
</dbReference>
<keyword evidence="3 6" id="KW-0812">Transmembrane</keyword>
<dbReference type="Pfam" id="PF02653">
    <property type="entry name" value="BPD_transp_2"/>
    <property type="match status" value="1"/>
</dbReference>
<feature type="transmembrane region" description="Helical" evidence="6">
    <location>
        <begin position="201"/>
        <end position="220"/>
    </location>
</feature>
<keyword evidence="2" id="KW-1003">Cell membrane</keyword>
<dbReference type="EMBL" id="VSSQ01005494">
    <property type="protein sequence ID" value="MPM29370.1"/>
    <property type="molecule type" value="Genomic_DNA"/>
</dbReference>
<evidence type="ECO:0000256" key="1">
    <source>
        <dbReference type="ARBA" id="ARBA00004651"/>
    </source>
</evidence>
<sequence>MDAASVLNVGFLAALFASGVRQSVPLIYGSVGDTLSEKAGVMGICIEGEMLFGAFFSYLFALRTGSLWAGVLMGAAAGMLSSVIVAVWSVLLRQDQAIVGIMFNIFAMGFTNFLNRLIFGTSNANISVETFSHIPIPGLSRLPFVGDVFFNQDILTYLSVLLAAAVYFALVKTKLGLRLAAAGENPKAAQACGIRVARFRFLSYLFCGFSAGVAGASLTLSSVGTFTEAISAGRGFICLAIVILARWNPLMAVLAAFGFGSIQALQIRLQVLGSSLPYQFFVALPYLITVLVLVLAGRNIRAPRELGIPFERERR</sequence>
<organism evidence="7">
    <name type="scientific">bioreactor metagenome</name>
    <dbReference type="NCBI Taxonomy" id="1076179"/>
    <lineage>
        <taxon>unclassified sequences</taxon>
        <taxon>metagenomes</taxon>
        <taxon>ecological metagenomes</taxon>
    </lineage>
</organism>
<feature type="transmembrane region" description="Helical" evidence="6">
    <location>
        <begin position="6"/>
        <end position="28"/>
    </location>
</feature>
<feature type="transmembrane region" description="Helical" evidence="6">
    <location>
        <begin position="98"/>
        <end position="119"/>
    </location>
</feature>
<proteinExistence type="predicted"/>
<accession>A0A644YLT1</accession>